<evidence type="ECO:0000259" key="5">
    <source>
        <dbReference type="PROSITE" id="PS51184"/>
    </source>
</evidence>
<dbReference type="GO" id="GO:0006355">
    <property type="term" value="P:regulation of DNA-templated transcription"/>
    <property type="evidence" value="ECO:0007669"/>
    <property type="project" value="UniProtKB-ARBA"/>
</dbReference>
<dbReference type="Pfam" id="PF02373">
    <property type="entry name" value="JmjC"/>
    <property type="match status" value="1"/>
</dbReference>
<feature type="compositionally biased region" description="Polar residues" evidence="3">
    <location>
        <begin position="611"/>
        <end position="629"/>
    </location>
</feature>
<keyword evidence="1" id="KW-0479">Metal-binding</keyword>
<sequence length="629" mass="71365">MCSSREAKSAESLKRKRPQRMKTDQCVIEAVKLASTPTRSSGDAPRDSSSCIMKADVDMLSRKSRASTKKDVFPKQKMDKFDVKDMEWTEKIAECPVYYPTKEEFEDPLVYLQKIAPVASKFGICKIVSPLTAVPAGVVFMKEKAGLKFTTRLQPLRLAEWDPDDKVTFSVSRRNYSFREFEKMANKVFARRYFSAGSLPASYVEKEFWHEIACGKSRTVEYASDVDGTAFSSSPNDPLGRSSWNLKNLARLPNSTFRLLETAIPGVTDPMLYIGMLFSMFAWHVEDHYLYSISYHHCGAYKTWYGVPGNAASDFERVVKEHVYTNGFNCCEAENFSIGDWFPFGALARRRYAALNRAPILPYEELLCKEAMLLSASSGLEESSCFSKAELDLRRCIKASFVKLMRLQHRARQSLTKAKTFNGIFPVSHGTILCNLCKRDCYVAYLNCKCYSHPVCLHHGVPSMKSPCRSDFDLFLRDDILEFEAEARKFEREERRSRGSHQKDIIDDDGLEFSNLFDSISGDEYSAFEISGSHPCYVTSPTPLSAIPARDSSIHRDSLAGPKVRPSSDQRDDSSDSEIFRIKRRSSVKVEKRNEKKRVKKLGGELRSRNETTATNSLLKRQSQSDASK</sequence>
<dbReference type="InterPro" id="IPR004198">
    <property type="entry name" value="Znf_C5HC2"/>
</dbReference>
<evidence type="ECO:0000256" key="3">
    <source>
        <dbReference type="SAM" id="MobiDB-lite"/>
    </source>
</evidence>
<dbReference type="GO" id="GO:0000785">
    <property type="term" value="C:chromatin"/>
    <property type="evidence" value="ECO:0007669"/>
    <property type="project" value="TreeGrafter"/>
</dbReference>
<evidence type="ECO:0000259" key="4">
    <source>
        <dbReference type="PROSITE" id="PS51183"/>
    </source>
</evidence>
<feature type="compositionally biased region" description="Basic and acidic residues" evidence="3">
    <location>
        <begin position="1"/>
        <end position="13"/>
    </location>
</feature>
<accession>A0A218XSV8</accession>
<comment type="caution">
    <text evidence="6">The sequence shown here is derived from an EMBL/GenBank/DDBJ whole genome shotgun (WGS) entry which is preliminary data.</text>
</comment>
<dbReference type="PANTHER" id="PTHR10694">
    <property type="entry name" value="LYSINE-SPECIFIC DEMETHYLASE"/>
    <property type="match status" value="1"/>
</dbReference>
<name>A0A218XSV8_PUNGR</name>
<dbReference type="PROSITE" id="PS51184">
    <property type="entry name" value="JMJC"/>
    <property type="match status" value="1"/>
</dbReference>
<feature type="domain" description="JmjN" evidence="4">
    <location>
        <begin position="95"/>
        <end position="136"/>
    </location>
</feature>
<proteinExistence type="predicted"/>
<dbReference type="Proteomes" id="UP000197138">
    <property type="component" value="Unassembled WGS sequence"/>
</dbReference>
<protein>
    <recommendedName>
        <fullName evidence="8">Lysine-specific demethylase JMJ706-like</fullName>
    </recommendedName>
</protein>
<dbReference type="InterPro" id="IPR003347">
    <property type="entry name" value="JmjC_dom"/>
</dbReference>
<dbReference type="SMART" id="SM00545">
    <property type="entry name" value="JmjN"/>
    <property type="match status" value="1"/>
</dbReference>
<dbReference type="PANTHER" id="PTHR10694:SF33">
    <property type="entry name" value="LYSINE-SPECIFIC DEMETHYLASE 5"/>
    <property type="match status" value="1"/>
</dbReference>
<dbReference type="Pfam" id="PF02928">
    <property type="entry name" value="zf-C5HC2"/>
    <property type="match status" value="1"/>
</dbReference>
<evidence type="ECO:0000256" key="2">
    <source>
        <dbReference type="ARBA" id="ARBA00023004"/>
    </source>
</evidence>
<dbReference type="GO" id="GO:0141052">
    <property type="term" value="F:histone H3 demethylase activity"/>
    <property type="evidence" value="ECO:0007669"/>
    <property type="project" value="UniProtKB-ARBA"/>
</dbReference>
<feature type="domain" description="JmjC" evidence="5">
    <location>
        <begin position="241"/>
        <end position="383"/>
    </location>
</feature>
<dbReference type="EMBL" id="MTKT01000797">
    <property type="protein sequence ID" value="OWM88255.1"/>
    <property type="molecule type" value="Genomic_DNA"/>
</dbReference>
<keyword evidence="2" id="KW-0408">Iron</keyword>
<gene>
    <name evidence="6" type="ORF">CDL15_Pgr003667</name>
</gene>
<dbReference type="AlphaFoldDB" id="A0A218XSV8"/>
<evidence type="ECO:0000313" key="6">
    <source>
        <dbReference type="EMBL" id="OWM88255.1"/>
    </source>
</evidence>
<dbReference type="GO" id="GO:0046872">
    <property type="term" value="F:metal ion binding"/>
    <property type="evidence" value="ECO:0007669"/>
    <property type="project" value="UniProtKB-KW"/>
</dbReference>
<feature type="region of interest" description="Disordered" evidence="3">
    <location>
        <begin position="548"/>
        <end position="629"/>
    </location>
</feature>
<dbReference type="SMART" id="SM00558">
    <property type="entry name" value="JmjC"/>
    <property type="match status" value="1"/>
</dbReference>
<dbReference type="PROSITE" id="PS51183">
    <property type="entry name" value="JMJN"/>
    <property type="match status" value="1"/>
</dbReference>
<evidence type="ECO:0000313" key="7">
    <source>
        <dbReference type="Proteomes" id="UP000197138"/>
    </source>
</evidence>
<feature type="compositionally biased region" description="Basic and acidic residues" evidence="3">
    <location>
        <begin position="566"/>
        <end position="581"/>
    </location>
</feature>
<evidence type="ECO:0000256" key="1">
    <source>
        <dbReference type="ARBA" id="ARBA00022723"/>
    </source>
</evidence>
<dbReference type="InterPro" id="IPR003349">
    <property type="entry name" value="JmjN"/>
</dbReference>
<feature type="region of interest" description="Disordered" evidence="3">
    <location>
        <begin position="1"/>
        <end position="23"/>
    </location>
</feature>
<evidence type="ECO:0008006" key="8">
    <source>
        <dbReference type="Google" id="ProtNLM"/>
    </source>
</evidence>
<dbReference type="GO" id="GO:0005634">
    <property type="term" value="C:nucleus"/>
    <property type="evidence" value="ECO:0007669"/>
    <property type="project" value="TreeGrafter"/>
</dbReference>
<reference evidence="7" key="1">
    <citation type="journal article" date="2017" name="Plant J.">
        <title>The pomegranate (Punica granatum L.) genome and the genomics of punicalagin biosynthesis.</title>
        <authorList>
            <person name="Qin G."/>
            <person name="Xu C."/>
            <person name="Ming R."/>
            <person name="Tang H."/>
            <person name="Guyot R."/>
            <person name="Kramer E.M."/>
            <person name="Hu Y."/>
            <person name="Yi X."/>
            <person name="Qi Y."/>
            <person name="Xu X."/>
            <person name="Gao Z."/>
            <person name="Pan H."/>
            <person name="Jian J."/>
            <person name="Tian Y."/>
            <person name="Yue Z."/>
            <person name="Xu Y."/>
        </authorList>
    </citation>
    <scope>NUCLEOTIDE SEQUENCE [LARGE SCALE GENOMIC DNA]</scope>
    <source>
        <strain evidence="7">cv. Dabenzi</strain>
    </source>
</reference>
<dbReference type="SUPFAM" id="SSF51197">
    <property type="entry name" value="Clavaminate synthase-like"/>
    <property type="match status" value="1"/>
</dbReference>
<organism evidence="6 7">
    <name type="scientific">Punica granatum</name>
    <name type="common">Pomegranate</name>
    <dbReference type="NCBI Taxonomy" id="22663"/>
    <lineage>
        <taxon>Eukaryota</taxon>
        <taxon>Viridiplantae</taxon>
        <taxon>Streptophyta</taxon>
        <taxon>Embryophyta</taxon>
        <taxon>Tracheophyta</taxon>
        <taxon>Spermatophyta</taxon>
        <taxon>Magnoliopsida</taxon>
        <taxon>eudicotyledons</taxon>
        <taxon>Gunneridae</taxon>
        <taxon>Pentapetalae</taxon>
        <taxon>rosids</taxon>
        <taxon>malvids</taxon>
        <taxon>Myrtales</taxon>
        <taxon>Lythraceae</taxon>
        <taxon>Punica</taxon>
    </lineage>
</organism>
<dbReference type="Gene3D" id="2.60.120.650">
    <property type="entry name" value="Cupin"/>
    <property type="match status" value="1"/>
</dbReference>
<dbReference type="Pfam" id="PF02375">
    <property type="entry name" value="JmjN"/>
    <property type="match status" value="1"/>
</dbReference>